<accession>A0ABU8RW73</accession>
<dbReference type="EMBL" id="JBBHJZ010000002">
    <property type="protein sequence ID" value="MEJ5977310.1"/>
    <property type="molecule type" value="Genomic_DNA"/>
</dbReference>
<dbReference type="Gene3D" id="3.20.20.140">
    <property type="entry name" value="Metal-dependent hydrolases"/>
    <property type="match status" value="1"/>
</dbReference>
<dbReference type="PANTHER" id="PTHR21240">
    <property type="entry name" value="2-AMINO-3-CARBOXYLMUCONATE-6-SEMIALDEHYDE DECARBOXYLASE"/>
    <property type="match status" value="1"/>
</dbReference>
<gene>
    <name evidence="3" type="ORF">WG901_11730</name>
</gene>
<keyword evidence="4" id="KW-1185">Reference proteome</keyword>
<dbReference type="InterPro" id="IPR032466">
    <property type="entry name" value="Metal_Hydrolase"/>
</dbReference>
<proteinExistence type="predicted"/>
<comment type="caution">
    <text evidence="3">The sequence shown here is derived from an EMBL/GenBank/DDBJ whole genome shotgun (WGS) entry which is preliminary data.</text>
</comment>
<reference evidence="3 4" key="1">
    <citation type="submission" date="2024-03" db="EMBL/GenBank/DDBJ databases">
        <authorList>
            <person name="Jo J.-H."/>
        </authorList>
    </citation>
    <scope>NUCLEOTIDE SEQUENCE [LARGE SCALE GENOMIC DNA]</scope>
    <source>
        <strain evidence="3 4">PS1R-30</strain>
    </source>
</reference>
<keyword evidence="1" id="KW-0456">Lyase</keyword>
<feature type="domain" description="Amidohydrolase-related" evidence="2">
    <location>
        <begin position="23"/>
        <end position="393"/>
    </location>
</feature>
<dbReference type="SUPFAM" id="SSF51556">
    <property type="entry name" value="Metallo-dependent hydrolases"/>
    <property type="match status" value="1"/>
</dbReference>
<organism evidence="3 4">
    <name type="scientific">Novosphingobium anseongense</name>
    <dbReference type="NCBI Taxonomy" id="3133436"/>
    <lineage>
        <taxon>Bacteria</taxon>
        <taxon>Pseudomonadati</taxon>
        <taxon>Pseudomonadota</taxon>
        <taxon>Alphaproteobacteria</taxon>
        <taxon>Sphingomonadales</taxon>
        <taxon>Sphingomonadaceae</taxon>
        <taxon>Novosphingobium</taxon>
    </lineage>
</organism>
<evidence type="ECO:0000259" key="2">
    <source>
        <dbReference type="Pfam" id="PF04909"/>
    </source>
</evidence>
<evidence type="ECO:0000256" key="1">
    <source>
        <dbReference type="ARBA" id="ARBA00023239"/>
    </source>
</evidence>
<dbReference type="Pfam" id="PF04909">
    <property type="entry name" value="Amidohydro_2"/>
    <property type="match status" value="1"/>
</dbReference>
<name>A0ABU8RW73_9SPHN</name>
<dbReference type="InterPro" id="IPR006680">
    <property type="entry name" value="Amidohydro-rel"/>
</dbReference>
<evidence type="ECO:0000313" key="4">
    <source>
        <dbReference type="Proteomes" id="UP001361239"/>
    </source>
</evidence>
<protein>
    <submittedName>
        <fullName evidence="3">Amidohydrolase family protein</fullName>
    </submittedName>
</protein>
<dbReference type="PANTHER" id="PTHR21240:SF28">
    <property type="entry name" value="ISO-OROTATE DECARBOXYLASE (EUROFUNG)"/>
    <property type="match status" value="1"/>
</dbReference>
<dbReference type="InterPro" id="IPR032465">
    <property type="entry name" value="ACMSD"/>
</dbReference>
<dbReference type="Proteomes" id="UP001361239">
    <property type="component" value="Unassembled WGS sequence"/>
</dbReference>
<evidence type="ECO:0000313" key="3">
    <source>
        <dbReference type="EMBL" id="MEJ5977310.1"/>
    </source>
</evidence>
<dbReference type="RefSeq" id="WP_339587249.1">
    <property type="nucleotide sequence ID" value="NZ_JBBHJZ010000002.1"/>
</dbReference>
<sequence length="394" mass="44644">MAEADFDVNQQFEAEPRVHDYVVDADVHVTPPPTFWAEYLSPQFRDLAPKVESEGEFDYIVFEGQRRAVNLMASQAGRTFDKYKNAGKLADQRLGGWMVDKRLEDMDRDGIDKAVCFGGGPLGTGNLELYLDSFDAFNRWQSDFCADSNGRIYACAYLTTVDVDQTIAGVKAAKARGDVAVNLPAFPQSVSQFTKEGAVWQAMTGDPQGARQYRDPEFDKLWATLVDLDMPVTFHLGARISRFRDKTNFLCDLPMGKPAMLEMINIMLYSGVFDRFPTLRVGLIESGVGWIPWACEYMDRAWEMQRHWTECAIKHPPSFYFDQNVYASFIEDPVGVELRHKPGAKNIMWSSDYPHSETTFPHSHKAIARNFQGVPKDEMAWILSGCAEKFFGLK</sequence>